<feature type="transmembrane region" description="Helical" evidence="2">
    <location>
        <begin position="308"/>
        <end position="327"/>
    </location>
</feature>
<proteinExistence type="predicted"/>
<keyword evidence="6" id="KW-1185">Reference proteome</keyword>
<feature type="transmembrane region" description="Helical" evidence="2">
    <location>
        <begin position="197"/>
        <end position="213"/>
    </location>
</feature>
<dbReference type="PANTHER" id="PTHR23028:SF53">
    <property type="entry name" value="ACYL_TRANSF_3 DOMAIN-CONTAINING PROTEIN"/>
    <property type="match status" value="1"/>
</dbReference>
<evidence type="ECO:0000259" key="4">
    <source>
        <dbReference type="Pfam" id="PF19040"/>
    </source>
</evidence>
<sequence length="699" mass="74651">MIVLYHLVGIPLGGVIGVDVFFVISGFLITGLLLRELDETGRVSLAAFYARRARRILPVAGVVLVVTVAAAPLVWFAPRAVRTALDAVAAASFVENWHLIASQRSYLQHDAGVSPLQHFWSLAVEEQFYIAWPLVVIAGALVAARFGSVARRRSRTRAVLSVAAIAFLVPSVAHASIQTASDIDAAYFDTFSRAWEFVPGILAATGRPLLARVPRHWRRVLLWTGAASIAFACVFVDPHVAFPWPRAVFATLGTALIVGFGTDDEGLITRLLALPPARWLGKRSYSLYLWHFPAAVMIPAVLGRSWWALLAALALTGLLTTLSYRLVERPALRSGWLRRLESPPDRRRRHHRRRLELAGVAGLALVVVGSGSLQLAAPEKLGDPLSLALPLGGSATGSATGSTPASAQPFSSSSIGAGVREGADRDSWPSSLSPALDRAFGDSLPAAFDMASGCRNDPRQAGAPRSCLWNPDGKRTVTLIGDSTAAAWSSAVTTALVPRGWRVEALSYNGCSPFDVPTPRAVGSQADCRRSRSRLIEQVAESHPDLVLVSSGIASYSDLATEHGRRAADSLWAAGTRRTVSRLAELSPRVVVVENPPPGQSVVDCATRAGSPRECASHVGRDHVDAGRAELQGIQDADTSRPTPDSGIASYLPTRQWFCTSAGVCPVVVGGRLVRPDRSHLTDAMSRALGGLLREALGD</sequence>
<dbReference type="GO" id="GO:0016787">
    <property type="term" value="F:hydrolase activity"/>
    <property type="evidence" value="ECO:0007669"/>
    <property type="project" value="UniProtKB-KW"/>
</dbReference>
<feature type="transmembrane region" description="Helical" evidence="2">
    <location>
        <begin position="355"/>
        <end position="377"/>
    </location>
</feature>
<dbReference type="InterPro" id="IPR002656">
    <property type="entry name" value="Acyl_transf_3_dom"/>
</dbReference>
<dbReference type="SUPFAM" id="SSF52266">
    <property type="entry name" value="SGNH hydrolase"/>
    <property type="match status" value="1"/>
</dbReference>
<dbReference type="InterPro" id="IPR050879">
    <property type="entry name" value="Acyltransferase_3"/>
</dbReference>
<keyword evidence="2" id="KW-0812">Transmembrane</keyword>
<dbReference type="Proteomes" id="UP001501594">
    <property type="component" value="Unassembled WGS sequence"/>
</dbReference>
<gene>
    <name evidence="5" type="ORF">GCM10022256_29160</name>
</gene>
<dbReference type="Pfam" id="PF19040">
    <property type="entry name" value="SGNH"/>
    <property type="match status" value="1"/>
</dbReference>
<feature type="transmembrane region" description="Helical" evidence="2">
    <location>
        <begin position="158"/>
        <end position="177"/>
    </location>
</feature>
<evidence type="ECO:0000259" key="3">
    <source>
        <dbReference type="Pfam" id="PF01757"/>
    </source>
</evidence>
<evidence type="ECO:0000256" key="1">
    <source>
        <dbReference type="SAM" id="MobiDB-lite"/>
    </source>
</evidence>
<keyword evidence="2" id="KW-0472">Membrane</keyword>
<evidence type="ECO:0000256" key="2">
    <source>
        <dbReference type="SAM" id="Phobius"/>
    </source>
</evidence>
<feature type="compositionally biased region" description="Low complexity" evidence="1">
    <location>
        <begin position="396"/>
        <end position="407"/>
    </location>
</feature>
<reference evidence="6" key="1">
    <citation type="journal article" date="2019" name="Int. J. Syst. Evol. Microbiol.">
        <title>The Global Catalogue of Microorganisms (GCM) 10K type strain sequencing project: providing services to taxonomists for standard genome sequencing and annotation.</title>
        <authorList>
            <consortium name="The Broad Institute Genomics Platform"/>
            <consortium name="The Broad Institute Genome Sequencing Center for Infectious Disease"/>
            <person name="Wu L."/>
            <person name="Ma J."/>
        </authorList>
    </citation>
    <scope>NUCLEOTIDE SEQUENCE [LARGE SCALE GENOMIC DNA]</scope>
    <source>
        <strain evidence="6">JCM 17442</strain>
    </source>
</reference>
<feature type="domain" description="Acyltransferase 3" evidence="3">
    <location>
        <begin position="3"/>
        <end position="321"/>
    </location>
</feature>
<feature type="transmembrane region" description="Helical" evidence="2">
    <location>
        <begin position="55"/>
        <end position="77"/>
    </location>
</feature>
<protein>
    <submittedName>
        <fullName evidence="5">SGNH hydrolase domain-containing protein</fullName>
    </submittedName>
</protein>
<accession>A0ABP8E529</accession>
<feature type="transmembrane region" description="Helical" evidence="2">
    <location>
        <begin position="12"/>
        <end position="34"/>
    </location>
</feature>
<feature type="transmembrane region" description="Helical" evidence="2">
    <location>
        <begin position="220"/>
        <end position="241"/>
    </location>
</feature>
<dbReference type="InterPro" id="IPR043968">
    <property type="entry name" value="SGNH"/>
</dbReference>
<feature type="transmembrane region" description="Helical" evidence="2">
    <location>
        <begin position="128"/>
        <end position="146"/>
    </location>
</feature>
<organism evidence="5 6">
    <name type="scientific">Frondihabitans peucedani</name>
    <dbReference type="NCBI Taxonomy" id="598626"/>
    <lineage>
        <taxon>Bacteria</taxon>
        <taxon>Bacillati</taxon>
        <taxon>Actinomycetota</taxon>
        <taxon>Actinomycetes</taxon>
        <taxon>Micrococcales</taxon>
        <taxon>Microbacteriaceae</taxon>
        <taxon>Frondihabitans</taxon>
    </lineage>
</organism>
<keyword evidence="5" id="KW-0378">Hydrolase</keyword>
<keyword evidence="2" id="KW-1133">Transmembrane helix</keyword>
<feature type="region of interest" description="Disordered" evidence="1">
    <location>
        <begin position="396"/>
        <end position="430"/>
    </location>
</feature>
<comment type="caution">
    <text evidence="5">The sequence shown here is derived from an EMBL/GenBank/DDBJ whole genome shotgun (WGS) entry which is preliminary data.</text>
</comment>
<dbReference type="PANTHER" id="PTHR23028">
    <property type="entry name" value="ACETYLTRANSFERASE"/>
    <property type="match status" value="1"/>
</dbReference>
<dbReference type="EMBL" id="BAABAU010000004">
    <property type="protein sequence ID" value="GAA4267304.1"/>
    <property type="molecule type" value="Genomic_DNA"/>
</dbReference>
<evidence type="ECO:0000313" key="6">
    <source>
        <dbReference type="Proteomes" id="UP001501594"/>
    </source>
</evidence>
<name>A0ABP8E529_9MICO</name>
<evidence type="ECO:0000313" key="5">
    <source>
        <dbReference type="EMBL" id="GAA4267304.1"/>
    </source>
</evidence>
<dbReference type="Pfam" id="PF01757">
    <property type="entry name" value="Acyl_transf_3"/>
    <property type="match status" value="1"/>
</dbReference>
<feature type="domain" description="SGNH" evidence="4">
    <location>
        <begin position="454"/>
        <end position="693"/>
    </location>
</feature>